<dbReference type="STRING" id="1307839.L21SP5_01981"/>
<dbReference type="EMBL" id="CP013118">
    <property type="protein sequence ID" value="ALO15620.1"/>
    <property type="molecule type" value="Genomic_DNA"/>
</dbReference>
<keyword evidence="5" id="KW-1185">Reference proteome</keyword>
<evidence type="ECO:0000313" key="3">
    <source>
        <dbReference type="EMBL" id="ALO15620.1"/>
    </source>
</evidence>
<feature type="domain" description="Outer membrane protein beta-barrel" evidence="2">
    <location>
        <begin position="85"/>
        <end position="263"/>
    </location>
</feature>
<sequence length="282" mass="31923" precursor="true">MKTLNLILAFTLITATLFAQKPDSTATPTTTKDTSYLKVNGKEIIIIEDKDAFDTKFEEWDDDNDFSKMNVDISWNKRFDGHYGGIELGVNNYLNSDMEMKVPEDGQFMELDDSKSLEFNWNIADVALPIVKNRFGLVTGLGLSWNNYKFDNKQLVLKNDGNELYAEYDSVKTYSKNKLTSVFLNVPLMLEFQQPVGSKELWIAVGGYGGVKIGSHTKLKTNDGDKTKVRKDFHLNTLRYGLRAQVGFDSFGLYCNYSLQSLFKKDEGPELYPISLGVSLAF</sequence>
<dbReference type="Proteomes" id="UP000064893">
    <property type="component" value="Chromosome"/>
</dbReference>
<proteinExistence type="predicted"/>
<gene>
    <name evidence="3" type="ORF">L21SP5_01981</name>
    <name evidence="4" type="ORF">L21SP5_01982</name>
</gene>
<dbReference type="RefSeq" id="WP_057953061.1">
    <property type="nucleotide sequence ID" value="NZ_CP013118.1"/>
</dbReference>
<dbReference type="KEGG" id="blq:L21SP5_01981"/>
<evidence type="ECO:0000313" key="5">
    <source>
        <dbReference type="Proteomes" id="UP000064893"/>
    </source>
</evidence>
<reference evidence="4 5" key="1">
    <citation type="submission" date="2015-11" db="EMBL/GenBank/DDBJ databases">
        <title>Description and complete genome sequence of a novel strain predominating in hypersaline microbial mats and representing a new family of the Bacteriodetes phylum.</title>
        <authorList>
            <person name="Spring S."/>
            <person name="Bunk B."/>
            <person name="Sproer C."/>
            <person name="Klenk H.-P."/>
        </authorList>
    </citation>
    <scope>NUCLEOTIDE SEQUENCE [LARGE SCALE GENOMIC DNA]</scope>
    <source>
        <strain evidence="4 5">L21-Spi-D4</strain>
    </source>
</reference>
<evidence type="ECO:0000259" key="2">
    <source>
        <dbReference type="Pfam" id="PF13568"/>
    </source>
</evidence>
<dbReference type="Pfam" id="PF13568">
    <property type="entry name" value="OMP_b-brl_2"/>
    <property type="match status" value="1"/>
</dbReference>
<dbReference type="EMBL" id="CP013118">
    <property type="protein sequence ID" value="ALO15621.1"/>
    <property type="molecule type" value="Genomic_DNA"/>
</dbReference>
<accession>A0A0S2I0C2</accession>
<evidence type="ECO:0000256" key="1">
    <source>
        <dbReference type="SAM" id="SignalP"/>
    </source>
</evidence>
<organism evidence="4 5">
    <name type="scientific">Salinivirga cyanobacteriivorans</name>
    <dbReference type="NCBI Taxonomy" id="1307839"/>
    <lineage>
        <taxon>Bacteria</taxon>
        <taxon>Pseudomonadati</taxon>
        <taxon>Bacteroidota</taxon>
        <taxon>Bacteroidia</taxon>
        <taxon>Bacteroidales</taxon>
        <taxon>Salinivirgaceae</taxon>
        <taxon>Salinivirga</taxon>
    </lineage>
</organism>
<feature type="signal peptide" evidence="1">
    <location>
        <begin position="1"/>
        <end position="21"/>
    </location>
</feature>
<feature type="chain" id="PRO_5007429705" description="Outer membrane protein beta-barrel domain-containing protein" evidence="1">
    <location>
        <begin position="22"/>
        <end position="282"/>
    </location>
</feature>
<evidence type="ECO:0000313" key="4">
    <source>
        <dbReference type="EMBL" id="ALO15621.1"/>
    </source>
</evidence>
<name>A0A0S2I0C2_9BACT</name>
<keyword evidence="1" id="KW-0732">Signal</keyword>
<dbReference type="KEGG" id="blq:L21SP5_01982"/>
<protein>
    <recommendedName>
        <fullName evidence="2">Outer membrane protein beta-barrel domain-containing protein</fullName>
    </recommendedName>
</protein>
<dbReference type="InterPro" id="IPR025665">
    <property type="entry name" value="Beta-barrel_OMP_2"/>
</dbReference>
<dbReference type="OrthoDB" id="1117977at2"/>
<dbReference type="AlphaFoldDB" id="A0A0S2I0C2"/>